<dbReference type="Proteomes" id="UP000008694">
    <property type="component" value="Unassembled WGS sequence"/>
</dbReference>
<evidence type="ECO:0000313" key="3">
    <source>
        <dbReference type="Proteomes" id="UP000008694"/>
    </source>
</evidence>
<evidence type="ECO:0000256" key="1">
    <source>
        <dbReference type="SAM" id="MobiDB-lite"/>
    </source>
</evidence>
<sequence>MSIWAYVDEKDVSSWGDFLCKKTWKARLYFLPGGEKPDKRMFNDILIWEKDSPVDFPEPASVVVVSDKVRCDPYFFDMLSSMDMGRHYHVYLVDPTKRVPPESSEWPILLFDEMHSFARKRGREDENPTKRRAVAEDQG</sequence>
<dbReference type="PANTHER" id="PTHR14379">
    <property type="entry name" value="LIMKAIN B LKAP"/>
    <property type="match status" value="1"/>
</dbReference>
<keyword evidence="3" id="KW-1185">Reference proteome</keyword>
<protein>
    <submittedName>
        <fullName evidence="2">Uncharacterized protein</fullName>
    </submittedName>
</protein>
<dbReference type="InterPro" id="IPR024768">
    <property type="entry name" value="Marf1"/>
</dbReference>
<proteinExistence type="predicted"/>
<dbReference type="AlphaFoldDB" id="D7LQN9"/>
<name>D7LQN9_ARALL</name>
<organism evidence="3">
    <name type="scientific">Arabidopsis lyrata subsp. lyrata</name>
    <name type="common">Lyre-leaved rock-cress</name>
    <dbReference type="NCBI Taxonomy" id="81972"/>
    <lineage>
        <taxon>Eukaryota</taxon>
        <taxon>Viridiplantae</taxon>
        <taxon>Streptophyta</taxon>
        <taxon>Embryophyta</taxon>
        <taxon>Tracheophyta</taxon>
        <taxon>Spermatophyta</taxon>
        <taxon>Magnoliopsida</taxon>
        <taxon>eudicotyledons</taxon>
        <taxon>Gunneridae</taxon>
        <taxon>Pentapetalae</taxon>
        <taxon>rosids</taxon>
        <taxon>malvids</taxon>
        <taxon>Brassicales</taxon>
        <taxon>Brassicaceae</taxon>
        <taxon>Camelineae</taxon>
        <taxon>Arabidopsis</taxon>
    </lineage>
</organism>
<dbReference type="PANTHER" id="PTHR14379:SF59">
    <property type="entry name" value="NYN DOMAIN-CONTAINING PROTEIN"/>
    <property type="match status" value="1"/>
</dbReference>
<dbReference type="GO" id="GO:0010468">
    <property type="term" value="P:regulation of gene expression"/>
    <property type="evidence" value="ECO:0007669"/>
    <property type="project" value="InterPro"/>
</dbReference>
<accession>D7LQN9</accession>
<dbReference type="EMBL" id="GL348717">
    <property type="protein sequence ID" value="EFH53167.1"/>
    <property type="molecule type" value="Genomic_DNA"/>
</dbReference>
<feature type="region of interest" description="Disordered" evidence="1">
    <location>
        <begin position="120"/>
        <end position="139"/>
    </location>
</feature>
<dbReference type="KEGG" id="aly:9312976"/>
<dbReference type="Gramene" id="scaffold_500392.1">
    <property type="protein sequence ID" value="scaffold_500392.1"/>
    <property type="gene ID" value="scaffold_500392.1"/>
</dbReference>
<evidence type="ECO:0000313" key="2">
    <source>
        <dbReference type="EMBL" id="EFH53167.1"/>
    </source>
</evidence>
<dbReference type="OrthoDB" id="1073369at2759"/>
<gene>
    <name evidence="2" type="ORF">ARALYDRAFT_904688</name>
</gene>
<reference evidence="3" key="1">
    <citation type="journal article" date="2011" name="Nat. Genet.">
        <title>The Arabidopsis lyrata genome sequence and the basis of rapid genome size change.</title>
        <authorList>
            <person name="Hu T.T."/>
            <person name="Pattyn P."/>
            <person name="Bakker E.G."/>
            <person name="Cao J."/>
            <person name="Cheng J.-F."/>
            <person name="Clark R.M."/>
            <person name="Fahlgren N."/>
            <person name="Fawcett J.A."/>
            <person name="Grimwood J."/>
            <person name="Gundlach H."/>
            <person name="Haberer G."/>
            <person name="Hollister J.D."/>
            <person name="Ossowski S."/>
            <person name="Ottilar R.P."/>
            <person name="Salamov A.A."/>
            <person name="Schneeberger K."/>
            <person name="Spannagl M."/>
            <person name="Wang X."/>
            <person name="Yang L."/>
            <person name="Nasrallah M.E."/>
            <person name="Bergelson J."/>
            <person name="Carrington J.C."/>
            <person name="Gaut B.S."/>
            <person name="Schmutz J."/>
            <person name="Mayer K.F.X."/>
            <person name="Van de Peer Y."/>
            <person name="Grigoriev I.V."/>
            <person name="Nordborg M."/>
            <person name="Weigel D."/>
            <person name="Guo Y.-L."/>
        </authorList>
    </citation>
    <scope>NUCLEOTIDE SEQUENCE [LARGE SCALE GENOMIC DNA]</scope>
    <source>
        <strain evidence="3">cv. MN47</strain>
    </source>
</reference>
<dbReference type="HOGENOM" id="CLU_120670_0_0_1"/>
<dbReference type="GO" id="GO:0005777">
    <property type="term" value="C:peroxisome"/>
    <property type="evidence" value="ECO:0007669"/>
    <property type="project" value="InterPro"/>
</dbReference>